<organism evidence="1 2">
    <name type="scientific">Cochliobolus sativus</name>
    <name type="common">Common root rot and spot blotch fungus</name>
    <name type="synonym">Bipolaris sorokiniana</name>
    <dbReference type="NCBI Taxonomy" id="45130"/>
    <lineage>
        <taxon>Eukaryota</taxon>
        <taxon>Fungi</taxon>
        <taxon>Dikarya</taxon>
        <taxon>Ascomycota</taxon>
        <taxon>Pezizomycotina</taxon>
        <taxon>Dothideomycetes</taxon>
        <taxon>Pleosporomycetidae</taxon>
        <taxon>Pleosporales</taxon>
        <taxon>Pleosporineae</taxon>
        <taxon>Pleosporaceae</taxon>
        <taxon>Bipolaris</taxon>
    </lineage>
</organism>
<evidence type="ECO:0000313" key="2">
    <source>
        <dbReference type="Proteomes" id="UP000624244"/>
    </source>
</evidence>
<reference evidence="1" key="1">
    <citation type="submission" date="2019-11" db="EMBL/GenBank/DDBJ databases">
        <title>Bipolaris sorokiniana Genome sequencing.</title>
        <authorList>
            <person name="Wang H."/>
        </authorList>
    </citation>
    <scope>NUCLEOTIDE SEQUENCE</scope>
</reference>
<accession>A0A8H6DRA9</accession>
<name>A0A8H6DRA9_COCSA</name>
<comment type="caution">
    <text evidence="1">The sequence shown here is derived from an EMBL/GenBank/DDBJ whole genome shotgun (WGS) entry which is preliminary data.</text>
</comment>
<dbReference type="Proteomes" id="UP000624244">
    <property type="component" value="Unassembled WGS sequence"/>
</dbReference>
<proteinExistence type="predicted"/>
<dbReference type="EMBL" id="WNKQ01000021">
    <property type="protein sequence ID" value="KAF5844938.1"/>
    <property type="molecule type" value="Genomic_DNA"/>
</dbReference>
<dbReference type="AlphaFoldDB" id="A0A8H6DRA9"/>
<gene>
    <name evidence="1" type="ORF">GGP41_008782</name>
</gene>
<protein>
    <submittedName>
        <fullName evidence="1">Uncharacterized protein</fullName>
    </submittedName>
</protein>
<evidence type="ECO:0000313" key="1">
    <source>
        <dbReference type="EMBL" id="KAF5844938.1"/>
    </source>
</evidence>
<sequence>MNQSWSGNCTIEFPWVDQDTFFAPTQDCFVESSNQEDKISIFKILHSAILVAEISISVASINRDVGQLKKDLHYNHHKLIQRASLLNTETAFDLAQAYLVGIRVEDEQFCTEVSKAIVKTTIEASASCTLASRWKKGTRHNSSAWRKEATAKFFEDAAMASLGIYQGGESKRIADEIKEMIHLARRDSMGVEGA</sequence>